<keyword evidence="5" id="KW-1133">Transmembrane helix</keyword>
<feature type="repeat" description="RCC1" evidence="2">
    <location>
        <begin position="2868"/>
        <end position="2919"/>
    </location>
</feature>
<feature type="non-terminal residue" evidence="6">
    <location>
        <position position="1"/>
    </location>
</feature>
<dbReference type="InterPro" id="IPR009091">
    <property type="entry name" value="RCC1/BLIP-II"/>
</dbReference>
<accession>A0A813DET4</accession>
<evidence type="ECO:0000256" key="5">
    <source>
        <dbReference type="SAM" id="Phobius"/>
    </source>
</evidence>
<protein>
    <submittedName>
        <fullName evidence="6">Uncharacterized protein</fullName>
    </submittedName>
</protein>
<dbReference type="SUPFAM" id="SSF56219">
    <property type="entry name" value="DNase I-like"/>
    <property type="match status" value="1"/>
</dbReference>
<feature type="repeat" description="RCC1" evidence="2">
    <location>
        <begin position="2975"/>
        <end position="3019"/>
    </location>
</feature>
<dbReference type="SUPFAM" id="SSF50985">
    <property type="entry name" value="RCC1/BLIP-II"/>
    <property type="match status" value="1"/>
</dbReference>
<organism evidence="6 7">
    <name type="scientific">Polarella glacialis</name>
    <name type="common">Dinoflagellate</name>
    <dbReference type="NCBI Taxonomy" id="89957"/>
    <lineage>
        <taxon>Eukaryota</taxon>
        <taxon>Sar</taxon>
        <taxon>Alveolata</taxon>
        <taxon>Dinophyceae</taxon>
        <taxon>Suessiales</taxon>
        <taxon>Suessiaceae</taxon>
        <taxon>Polarella</taxon>
    </lineage>
</organism>
<evidence type="ECO:0000256" key="4">
    <source>
        <dbReference type="SAM" id="MobiDB-lite"/>
    </source>
</evidence>
<feature type="region of interest" description="Disordered" evidence="4">
    <location>
        <begin position="2234"/>
        <end position="2253"/>
    </location>
</feature>
<dbReference type="PROSITE" id="PS50012">
    <property type="entry name" value="RCC1_3"/>
    <property type="match status" value="3"/>
</dbReference>
<feature type="transmembrane region" description="Helical" evidence="5">
    <location>
        <begin position="104"/>
        <end position="127"/>
    </location>
</feature>
<comment type="caution">
    <text evidence="6">The sequence shown here is derived from an EMBL/GenBank/DDBJ whole genome shotgun (WGS) entry which is preliminary data.</text>
</comment>
<dbReference type="InterPro" id="IPR051210">
    <property type="entry name" value="Ub_ligase/GEF_domain"/>
</dbReference>
<feature type="region of interest" description="Disordered" evidence="4">
    <location>
        <begin position="2694"/>
        <end position="2716"/>
    </location>
</feature>
<feature type="transmembrane region" description="Helical" evidence="5">
    <location>
        <begin position="134"/>
        <end position="155"/>
    </location>
</feature>
<dbReference type="EMBL" id="CAJNNV010001569">
    <property type="protein sequence ID" value="CAE8585324.1"/>
    <property type="molecule type" value="Genomic_DNA"/>
</dbReference>
<keyword evidence="5" id="KW-0812">Transmembrane</keyword>
<feature type="region of interest" description="Disordered" evidence="4">
    <location>
        <begin position="1"/>
        <end position="30"/>
    </location>
</feature>
<feature type="transmembrane region" description="Helical" evidence="5">
    <location>
        <begin position="204"/>
        <end position="224"/>
    </location>
</feature>
<proteinExistence type="predicted"/>
<evidence type="ECO:0000256" key="1">
    <source>
        <dbReference type="ARBA" id="ARBA00022737"/>
    </source>
</evidence>
<keyword evidence="7" id="KW-1185">Reference proteome</keyword>
<keyword evidence="3" id="KW-0175">Coiled coil</keyword>
<name>A0A813DET4_POLGL</name>
<dbReference type="PANTHER" id="PTHR22870">
    <property type="entry name" value="REGULATOR OF CHROMOSOME CONDENSATION"/>
    <property type="match status" value="1"/>
</dbReference>
<dbReference type="Gene3D" id="2.130.10.30">
    <property type="entry name" value="Regulator of chromosome condensation 1/beta-lactamase-inhibitor protein II"/>
    <property type="match status" value="1"/>
</dbReference>
<dbReference type="OrthoDB" id="416743at2759"/>
<keyword evidence="5" id="KW-0472">Membrane</keyword>
<feature type="transmembrane region" description="Helical" evidence="5">
    <location>
        <begin position="244"/>
        <end position="262"/>
    </location>
</feature>
<dbReference type="Gene3D" id="3.90.176.10">
    <property type="entry name" value="Toxin ADP-ribosyltransferase, Chain A, domain 1"/>
    <property type="match status" value="1"/>
</dbReference>
<dbReference type="Pfam" id="PF13540">
    <property type="entry name" value="RCC1_2"/>
    <property type="match status" value="1"/>
</dbReference>
<dbReference type="Pfam" id="PF00415">
    <property type="entry name" value="RCC1"/>
    <property type="match status" value="1"/>
</dbReference>
<evidence type="ECO:0000313" key="7">
    <source>
        <dbReference type="Proteomes" id="UP000654075"/>
    </source>
</evidence>
<dbReference type="PANTHER" id="PTHR22870:SF408">
    <property type="entry name" value="OS09G0560450 PROTEIN"/>
    <property type="match status" value="1"/>
</dbReference>
<reference evidence="6" key="1">
    <citation type="submission" date="2021-02" db="EMBL/GenBank/DDBJ databases">
        <authorList>
            <person name="Dougan E. K."/>
            <person name="Rhodes N."/>
            <person name="Thang M."/>
            <person name="Chan C."/>
        </authorList>
    </citation>
    <scope>NUCLEOTIDE SEQUENCE</scope>
</reference>
<evidence type="ECO:0000313" key="6">
    <source>
        <dbReference type="EMBL" id="CAE8585324.1"/>
    </source>
</evidence>
<dbReference type="InterPro" id="IPR036691">
    <property type="entry name" value="Endo/exonu/phosph_ase_sf"/>
</dbReference>
<sequence>MLSWRSKATTTRTTRTITTTTTTTTTSNNQGYHEGYTEHLPFWVSWTETLAVASMGVWWAAGFTTAAVRIIDDDARGLPMDGGDVKENWFFRVIRSPKLHEGLALAHTLSCIGLFSSIILLCVAMALMKGSVTACEMCLCFVAVGFAMPHAVVAARRLSLVDNKKMEDSIEPSEAAEAAAQEAASLGPQLCVILALADSPGHAYMWQNFVYFVSAIAFVAAIAACGRSPPKVGDAAIPPETGEFITCILLDLAASVALVVCFPHLNTWHLWALTALLLALFVAVWFEGWRDLLIDLLDPLFVVRSDSDKILPGKQRATLRHAAWVCTLACAAVAIWDIMLHPVQEGLFEVPDHLDALDDGLADLWDQNTMMMLRWKPLPAESTGESALLSAAAESLGLETDKLVKQAVFPEHRLLLFKYEGPVEPATRQPVHARWKASMESPKGQLENIVDRVFPGVLNVTLCLHAHANTELAKKLDSFKDAKKDVPVSKSLEDLQAATLRLEHEELALANHQIEMQALEEEVAGLSPQLPPSGMAAAFTQEQTGTLSHVIAHLRSGQQLQPEAIAAALEGLLLALIPVPPPLAAAQATASDADFGEDEDDSLMETPCLTADQQLNLLPLQPGGEDTAVRSMVSTLVLGTANVCAMDSRGQRRAERAGLAVSGRGAILEKQFFKGKYDIVGVQESRLQGNLPRDGEHYSMFASSANKKGDLGVQCWVGRRLTSQVADVRPISPRLLGLVLSLGDVRVVILVGHASNAASASRDFNGRVGSVASPSVGPWAPEIENDGGMRLRQFAEAHQLCLASTFCGRGVATTWVDGYGGQHRIDYVICDADLLDGAQTSWVDDDIDLATAAKEDHRVVGLRMTIVHDDKKLPASPQKRRWAACLLEDPVAQEAFQRRIYMAPWPSSDDSPLVLPIAALRRRSHAHRQVVGRARLRIAFEAIRHATQPDAFPFSLLARPLQLAWQWGACTLHALERQQAAVRAGVKADQVTLVESIAADAQTSRVMSGPFTSASNEHDERWLQHFAGLFEATVTARDQLAPTAPPSAEEALARALVSNFDPTLDQVEKAMRALPAHKGTGLDELPAELLKAGGLPALLRLHGVISATVCAEQVPVAWKGGAIVHAWKGKGDPRHCDTRRGLLLSDHSSKVFAGLLKDELDPVYNTSIPNAQCVRGRGTAFVQRTSRSFLAYCRQARLSAFVLFFDLAKAFDFVLREYVMGLPQGREDQLDEVVNALGLAVQDASDLADEIRHHGSYLLQQGVDPKVAALVNALHAGSWFAVGQLAKVIVTAKGGRQGCKLGSLIFNFLYGRALRSLQQRLKEEGVLTVLPLRPGAELDRRIEAALRVLCQVFKVYRLTINWAKGKTEALLVYRGHTAELHWKARFREGIPSIDTPDGKLLHIVTAYRHVGAVVEATESLTAEARARVDSALAAWYRIAARIFGSPHLSRELKLSLVESLIFSRLFFAVETWAPSSMVPLRALEAVQTRVARRIEECWGRAADGPRQAAGVNGAPTAESRSNEEVRRRLGIISIEAELRRRRLLYLPRLGVNAPDTLLALLQSKPQGRPLPWVQLLTDDLRAVKHFHRGKLEELPDPADDARPWITLATGHRAAWKDLVREATVQFSSALTATRREPVFAPVVQPADEAGGGGDFAGVPCPDCPQDARRLFASQRAMEAHRATAHGKRREARNFIYADGICPRCGHCYGTRARAIVHATRTKACAGIIARAGTCMDAESLAALDCSDAEAAKASRRAGHPTPLARCPGPGRGPKAPKTGSLLAMALALALAAADVDENEMHGDVSDPLPRFVQGHFWFHWTLAIPFHHYELGPILDCPRFATARDCPWKAGDELCSEILRHCGEFSHPKTECRDGAGCARWRRFCHGWIDLVDNDQQARIARQRCLAYSHPPQPPEQELYQYRMMWEQEPLKVKRVREADGIWLKDHMTLHGELRENLDEEYHKELFDTPPTMDERAAKAHRCERHQDLESPCSKEELLAVLLYTSTKVHDDLKESEKKGDCRRWQVIRQALKQAIHKLHGASQRKKSALEVGVYTGSLKDMHLQVENQSIFLDDVYAGYREVDVRPGFHQTDGNPEKGFIFRIKHNSKSVCADVSWLSKYGEEEVLFPPGTLFLTGLHCAVERPFEVIVQHVPKGIKFQFSGDLVIHVLVHNRPKLRLLAGNPKVREGGSPNDFGFEYLELPVTPQHTIRDLKSQIAECTRCPQILQRDLRLEDANDADSERSSPWSDEKKTMEQLGVRKDWIPTLCLPGFVRTRAWDKSIDVGLQWRPLDPDSSRSLQNFGGSGFFLPTLYCRQCGAEVAHAVEAVLKISEYVSSGRSPSGQLQLLPVVECRLQQDSPGVRRGAIAIKQPLGRHGAMMCECGQKLGWIIGPGTRFNSDWGAIRLGCDRVLLRVPDREDTIYAKWSDLPEDVRCHFSGPQEKGKSKGKPKGKSTQFLILKTGIVAGCGWWTETLDSFYGAPAWLPDNSSAMHADAERLSSDNADEAAQLLQNEMEFALSRARSDAKSFQWFRSVPAVAVVLAELSRCILYAMSIVDLVAGESPDVAYTALLVAPYQLSLARAGLSGLDCKPILAPQVEAFAPSAHFVSVTDRNRFRQASGLGCCLDPTQVLQARSEGGYFAVTVLAAQALRLMEKRVDPPLVDASVAAPPLYGEDPEELVEIEGVSGETYNSVLAKRSSDRQARESAEDRREDHKPKFIQPHKERRFKIYMKYEGRKGPPAWIKTRLPKHGGFEEGASLAVKKMFVNFYNKVREMLSIHSVHLRSETGIAIPDEDALSGYVGYGGLIYVVDGSAPGKLPENAVYFWGSNSWSDPKGETPSRVLTLERKRICQISVGKEHAVALSEGGRVFAWGKNDFGQLGSGDEENRALPTCTELPYETYISQIAAGGNFTVGITKRGELWSWGRFQASNFPRLFTDTWCNGYEARGENGLKGLKLVQVQAGDQHMGVLTKEGKLYTWGYNDFGQLGWGLHGDGRVGQQRPQQVKGLIENEEVIDFA</sequence>
<feature type="coiled-coil region" evidence="3">
    <location>
        <begin position="495"/>
        <end position="522"/>
    </location>
</feature>
<dbReference type="Proteomes" id="UP000654075">
    <property type="component" value="Unassembled WGS sequence"/>
</dbReference>
<feature type="region of interest" description="Disordered" evidence="4">
    <location>
        <begin position="1756"/>
        <end position="1776"/>
    </location>
</feature>
<dbReference type="PRINTS" id="PR00633">
    <property type="entry name" value="RCCNDNSATION"/>
</dbReference>
<evidence type="ECO:0000256" key="2">
    <source>
        <dbReference type="PROSITE-ProRule" id="PRU00235"/>
    </source>
</evidence>
<dbReference type="Gene3D" id="3.60.10.10">
    <property type="entry name" value="Endonuclease/exonuclease/phosphatase"/>
    <property type="match status" value="1"/>
</dbReference>
<evidence type="ECO:0000256" key="3">
    <source>
        <dbReference type="SAM" id="Coils"/>
    </source>
</evidence>
<feature type="transmembrane region" description="Helical" evidence="5">
    <location>
        <begin position="268"/>
        <end position="286"/>
    </location>
</feature>
<feature type="compositionally biased region" description="Low complexity" evidence="4">
    <location>
        <begin position="9"/>
        <end position="26"/>
    </location>
</feature>
<keyword evidence="1" id="KW-0677">Repeat</keyword>
<feature type="repeat" description="RCC1" evidence="2">
    <location>
        <begin position="2822"/>
        <end position="2867"/>
    </location>
</feature>
<feature type="compositionally biased region" description="Basic and acidic residues" evidence="4">
    <location>
        <begin position="2698"/>
        <end position="2716"/>
    </location>
</feature>
<dbReference type="InterPro" id="IPR000408">
    <property type="entry name" value="Reg_chr_condens"/>
</dbReference>
<gene>
    <name evidence="6" type="ORF">PGLA1383_LOCUS4234</name>
</gene>